<dbReference type="RefSeq" id="XP_041442317.1">
    <property type="nucleotide sequence ID" value="XM_041586383.1"/>
</dbReference>
<accession>A0A8J1MKQ0</accession>
<dbReference type="AlphaFoldDB" id="A0A8J1MKQ0"/>
<evidence type="ECO:0000256" key="1">
    <source>
        <dbReference type="SAM" id="Coils"/>
    </source>
</evidence>
<dbReference type="Proteomes" id="UP000186698">
    <property type="component" value="Chromosome 3L"/>
</dbReference>
<dbReference type="KEGG" id="xla:121401500"/>
<reference evidence="3" key="1">
    <citation type="submission" date="2025-08" db="UniProtKB">
        <authorList>
            <consortium name="RefSeq"/>
        </authorList>
    </citation>
    <scope>IDENTIFICATION</scope>
    <source>
        <strain evidence="3">J_2021</strain>
        <tissue evidence="3">Erythrocytes</tissue>
    </source>
</reference>
<proteinExistence type="predicted"/>
<organism evidence="2 3">
    <name type="scientific">Xenopus laevis</name>
    <name type="common">African clawed frog</name>
    <dbReference type="NCBI Taxonomy" id="8355"/>
    <lineage>
        <taxon>Eukaryota</taxon>
        <taxon>Metazoa</taxon>
        <taxon>Chordata</taxon>
        <taxon>Craniata</taxon>
        <taxon>Vertebrata</taxon>
        <taxon>Euteleostomi</taxon>
        <taxon>Amphibia</taxon>
        <taxon>Batrachia</taxon>
        <taxon>Anura</taxon>
        <taxon>Pipoidea</taxon>
        <taxon>Pipidae</taxon>
        <taxon>Xenopodinae</taxon>
        <taxon>Xenopus</taxon>
        <taxon>Xenopus</taxon>
    </lineage>
</organism>
<keyword evidence="2" id="KW-1185">Reference proteome</keyword>
<protein>
    <submittedName>
        <fullName evidence="3">Uncharacterized protein LOC121401500</fullName>
    </submittedName>
</protein>
<evidence type="ECO:0000313" key="3">
    <source>
        <dbReference type="RefSeq" id="XP_041442317.1"/>
    </source>
</evidence>
<name>A0A8J1MKQ0_XENLA</name>
<dbReference type="GeneID" id="121401500"/>
<evidence type="ECO:0000313" key="2">
    <source>
        <dbReference type="Proteomes" id="UP000186698"/>
    </source>
</evidence>
<sequence length="403" mass="44933">MEVLAKKMAMVKCSGQIIKCMQGSPDPWAKAQDYVARAIDDKSLSKGGHTWIEWIDPLVWRCLLPDRICLIGSARYCPPQGGHIGGRSARLATSLSARSRSGKPVGGPHTRANKLPTQSVGSFYRPVYGHLKSKGKGTLVSAACWIAEQYKTLYVQKGNLEEKVHCLNVLVDSLKFSVENAAAINVSNQKTTTEYKQVCIENEQLKQRLRDAESLVATFRKAGADHSNCKSELKQLNAQLGARACVVSAVKVENTAKNDRNVTDVKCIKDSNMNCELAVKSKMLNVDCYRQAKPPVVTLKCTENRTAVQKQDVPKVQVHKPIQPRRQPGSERVFAIKATHPEKQSVYGTDTWIPYHVLKTPNERLSEENSSLKNAWGKFNNELESLKIEISQMKRTKDDVNRC</sequence>
<feature type="coiled-coil region" evidence="1">
    <location>
        <begin position="188"/>
        <end position="222"/>
    </location>
</feature>
<keyword evidence="1" id="KW-0175">Coiled coil</keyword>
<gene>
    <name evidence="3" type="primary">LOC121401500</name>
</gene>